<feature type="coiled-coil region" evidence="12">
    <location>
        <begin position="86"/>
        <end position="144"/>
    </location>
</feature>
<dbReference type="Pfam" id="PF05739">
    <property type="entry name" value="SNARE"/>
    <property type="match status" value="1"/>
</dbReference>
<dbReference type="InterPro" id="IPR028671">
    <property type="entry name" value="STX2_SNARE"/>
</dbReference>
<evidence type="ECO:0000256" key="6">
    <source>
        <dbReference type="ARBA" id="ARBA00023136"/>
    </source>
</evidence>
<dbReference type="PANTHER" id="PTHR19957">
    <property type="entry name" value="SYNTAXIN"/>
    <property type="match status" value="1"/>
</dbReference>
<dbReference type="EMBL" id="AKHW03002185">
    <property type="protein sequence ID" value="KYO39575.1"/>
    <property type="molecule type" value="Genomic_DNA"/>
</dbReference>
<gene>
    <name evidence="15" type="primary">STX2-1</name>
    <name evidence="15" type="ORF">Y1Q_0018654</name>
</gene>
<evidence type="ECO:0000256" key="12">
    <source>
        <dbReference type="SAM" id="Coils"/>
    </source>
</evidence>
<evidence type="ECO:0000256" key="4">
    <source>
        <dbReference type="ARBA" id="ARBA00022989"/>
    </source>
</evidence>
<dbReference type="FunFam" id="1.20.58.70:FF:000001">
    <property type="entry name" value="Syntaxin 3"/>
    <property type="match status" value="1"/>
</dbReference>
<dbReference type="PROSITE" id="PS00914">
    <property type="entry name" value="SYNTAXIN"/>
    <property type="match status" value="1"/>
</dbReference>
<dbReference type="Pfam" id="PF00804">
    <property type="entry name" value="Syntaxin"/>
    <property type="match status" value="1"/>
</dbReference>
<dbReference type="InterPro" id="IPR006011">
    <property type="entry name" value="Syntaxin_N"/>
</dbReference>
<proteinExistence type="inferred from homology"/>
<dbReference type="GO" id="GO:0031201">
    <property type="term" value="C:SNARE complex"/>
    <property type="evidence" value="ECO:0007669"/>
    <property type="project" value="TreeGrafter"/>
</dbReference>
<protein>
    <recommendedName>
        <fullName evidence="9">Syntaxin-2</fullName>
    </recommendedName>
    <alternativeName>
        <fullName evidence="10">Epimorphin</fullName>
    </alternativeName>
</protein>
<keyword evidence="3 13" id="KW-0812">Transmembrane</keyword>
<dbReference type="InterPro" id="IPR006012">
    <property type="entry name" value="Syntaxin/epimorphin_CS"/>
</dbReference>
<dbReference type="GO" id="GO:0008021">
    <property type="term" value="C:synaptic vesicle"/>
    <property type="evidence" value="ECO:0007669"/>
    <property type="project" value="TreeGrafter"/>
</dbReference>
<comment type="subcellular location">
    <subcellularLocation>
        <location evidence="1">Membrane</location>
        <topology evidence="1">Single-pass type IV membrane protein</topology>
    </subcellularLocation>
</comment>
<keyword evidence="5 12" id="KW-0175">Coiled coil</keyword>
<evidence type="ECO:0000259" key="14">
    <source>
        <dbReference type="PROSITE" id="PS50192"/>
    </source>
</evidence>
<dbReference type="GO" id="GO:0000149">
    <property type="term" value="F:SNARE binding"/>
    <property type="evidence" value="ECO:0007669"/>
    <property type="project" value="TreeGrafter"/>
</dbReference>
<evidence type="ECO:0000256" key="9">
    <source>
        <dbReference type="ARBA" id="ARBA00072672"/>
    </source>
</evidence>
<dbReference type="SMART" id="SM00503">
    <property type="entry name" value="SynN"/>
    <property type="match status" value="1"/>
</dbReference>
<keyword evidence="6 13" id="KW-0472">Membrane</keyword>
<dbReference type="SUPFAM" id="SSF47661">
    <property type="entry name" value="t-snare proteins"/>
    <property type="match status" value="1"/>
</dbReference>
<dbReference type="CDD" id="cd15882">
    <property type="entry name" value="SNARE_syntaxin2"/>
    <property type="match status" value="1"/>
</dbReference>
<dbReference type="FunFam" id="1.20.5.110:FF:000005">
    <property type="entry name" value="Syntaxin 1B"/>
    <property type="match status" value="1"/>
</dbReference>
<evidence type="ECO:0000256" key="13">
    <source>
        <dbReference type="SAM" id="Phobius"/>
    </source>
</evidence>
<dbReference type="SMART" id="SM00397">
    <property type="entry name" value="t_SNARE"/>
    <property type="match status" value="1"/>
</dbReference>
<dbReference type="Proteomes" id="UP000050525">
    <property type="component" value="Unassembled WGS sequence"/>
</dbReference>
<comment type="function">
    <text evidence="7">Essential for epithelial morphogenesis. May mediate Ca(2+)-regulation of exocytosis acrosomal reaction in sperm.</text>
</comment>
<evidence type="ECO:0000256" key="7">
    <source>
        <dbReference type="ARBA" id="ARBA00060077"/>
    </source>
</evidence>
<dbReference type="GO" id="GO:0005484">
    <property type="term" value="F:SNAP receptor activity"/>
    <property type="evidence" value="ECO:0007669"/>
    <property type="project" value="InterPro"/>
</dbReference>
<evidence type="ECO:0000256" key="3">
    <source>
        <dbReference type="ARBA" id="ARBA00022692"/>
    </source>
</evidence>
<evidence type="ECO:0000256" key="8">
    <source>
        <dbReference type="ARBA" id="ARBA00066301"/>
    </source>
</evidence>
<dbReference type="Gene3D" id="1.20.5.110">
    <property type="match status" value="1"/>
</dbReference>
<dbReference type="InterPro" id="IPR045242">
    <property type="entry name" value="Syntaxin"/>
</dbReference>
<name>A0A151NSY1_ALLMI</name>
<evidence type="ECO:0000256" key="10">
    <source>
        <dbReference type="ARBA" id="ARBA00082918"/>
    </source>
</evidence>
<evidence type="ECO:0000313" key="16">
    <source>
        <dbReference type="Proteomes" id="UP000050525"/>
    </source>
</evidence>
<evidence type="ECO:0000256" key="1">
    <source>
        <dbReference type="ARBA" id="ARBA00004211"/>
    </source>
</evidence>
<comment type="similarity">
    <text evidence="2 11">Belongs to the syntaxin family.</text>
</comment>
<keyword evidence="4 13" id="KW-1133">Transmembrane helix</keyword>
<dbReference type="GO" id="GO:0031629">
    <property type="term" value="P:synaptic vesicle fusion to presynaptic active zone membrane"/>
    <property type="evidence" value="ECO:0007669"/>
    <property type="project" value="TreeGrafter"/>
</dbReference>
<dbReference type="GO" id="GO:0048787">
    <property type="term" value="C:presynaptic active zone membrane"/>
    <property type="evidence" value="ECO:0007669"/>
    <property type="project" value="TreeGrafter"/>
</dbReference>
<dbReference type="PhylomeDB" id="A0A151NSY1"/>
<comment type="caution">
    <text evidence="15">The sequence shown here is derived from an EMBL/GenBank/DDBJ whole genome shotgun (WGS) entry which is preliminary data.</text>
</comment>
<accession>A0A151NSY1</accession>
<feature type="domain" description="T-SNARE coiled-coil homology" evidence="14">
    <location>
        <begin position="241"/>
        <end position="303"/>
    </location>
</feature>
<dbReference type="InterPro" id="IPR010989">
    <property type="entry name" value="SNARE"/>
</dbReference>
<sequence length="337" mass="38876">MKDRLADLAACKKNGEDGESTIVVEKDHFMDEFFQQEVPAADLHRNVVMKWDLSWRLLCIGSRLLKQTVVECPSISAAQRHPLKTVEDLRNSIAKIAQNVEEVKKKHSIILSAPNPEGRTKEELEDLNKEIKKIANKVRAKLKTIELSFEQDENANRTSVDLRIRKTQHSVLSRKFVEVMTEYNETQTLFRERSKGRIQRQLEITGKTTTDEELEEMLESGNPSIFTFDIISDSQITRQALNEIESRHKDIMKLESSIRELHDMFMDMAMFVETQGEMINNIEKNVMNASDYVEHAKEETKKAVKYQSKARRKMMFIIICVTVLLVILGIILATTFS</sequence>
<reference evidence="15 16" key="1">
    <citation type="journal article" date="2012" name="Genome Biol.">
        <title>Sequencing three crocodilian genomes to illuminate the evolution of archosaurs and amniotes.</title>
        <authorList>
            <person name="St John J.A."/>
            <person name="Braun E.L."/>
            <person name="Isberg S.R."/>
            <person name="Miles L.G."/>
            <person name="Chong A.Y."/>
            <person name="Gongora J."/>
            <person name="Dalzell P."/>
            <person name="Moran C."/>
            <person name="Bed'hom B."/>
            <person name="Abzhanov A."/>
            <person name="Burgess S.C."/>
            <person name="Cooksey A.M."/>
            <person name="Castoe T.A."/>
            <person name="Crawford N.G."/>
            <person name="Densmore L.D."/>
            <person name="Drew J.C."/>
            <person name="Edwards S.V."/>
            <person name="Faircloth B.C."/>
            <person name="Fujita M.K."/>
            <person name="Greenwold M.J."/>
            <person name="Hoffmann F.G."/>
            <person name="Howard J.M."/>
            <person name="Iguchi T."/>
            <person name="Janes D.E."/>
            <person name="Khan S.Y."/>
            <person name="Kohno S."/>
            <person name="de Koning A.J."/>
            <person name="Lance S.L."/>
            <person name="McCarthy F.M."/>
            <person name="McCormack J.E."/>
            <person name="Merchant M.E."/>
            <person name="Peterson D.G."/>
            <person name="Pollock D.D."/>
            <person name="Pourmand N."/>
            <person name="Raney B.J."/>
            <person name="Roessler K.A."/>
            <person name="Sanford J.R."/>
            <person name="Sawyer R.H."/>
            <person name="Schmidt C.J."/>
            <person name="Triplett E.W."/>
            <person name="Tuberville T.D."/>
            <person name="Venegas-Anaya M."/>
            <person name="Howard J.T."/>
            <person name="Jarvis E.D."/>
            <person name="Guillette L.J.Jr."/>
            <person name="Glenn T.C."/>
            <person name="Green R.E."/>
            <person name="Ray D.A."/>
        </authorList>
    </citation>
    <scope>NUCLEOTIDE SEQUENCE [LARGE SCALE GENOMIC DNA]</scope>
    <source>
        <strain evidence="15">KSC_2009_1</strain>
    </source>
</reference>
<dbReference type="Gene3D" id="1.20.58.70">
    <property type="match status" value="1"/>
</dbReference>
<evidence type="ECO:0000256" key="2">
    <source>
        <dbReference type="ARBA" id="ARBA00009063"/>
    </source>
</evidence>
<dbReference type="GO" id="GO:0006886">
    <property type="term" value="P:intracellular protein transport"/>
    <property type="evidence" value="ECO:0007669"/>
    <property type="project" value="InterPro"/>
</dbReference>
<dbReference type="AlphaFoldDB" id="A0A151NSY1"/>
<dbReference type="PANTHER" id="PTHR19957:SF36">
    <property type="entry name" value="SYNTAXIN-2"/>
    <property type="match status" value="1"/>
</dbReference>
<dbReference type="STRING" id="8496.A0A151NSY1"/>
<dbReference type="PROSITE" id="PS50192">
    <property type="entry name" value="T_SNARE"/>
    <property type="match status" value="1"/>
</dbReference>
<evidence type="ECO:0000256" key="5">
    <source>
        <dbReference type="ARBA" id="ARBA00023054"/>
    </source>
</evidence>
<keyword evidence="16" id="KW-1185">Reference proteome</keyword>
<organism evidence="15 16">
    <name type="scientific">Alligator mississippiensis</name>
    <name type="common">American alligator</name>
    <dbReference type="NCBI Taxonomy" id="8496"/>
    <lineage>
        <taxon>Eukaryota</taxon>
        <taxon>Metazoa</taxon>
        <taxon>Chordata</taxon>
        <taxon>Craniata</taxon>
        <taxon>Vertebrata</taxon>
        <taxon>Euteleostomi</taxon>
        <taxon>Archelosauria</taxon>
        <taxon>Archosauria</taxon>
        <taxon>Crocodylia</taxon>
        <taxon>Alligatoridae</taxon>
        <taxon>Alligatorinae</taxon>
        <taxon>Alligator</taxon>
    </lineage>
</organism>
<comment type="subunit">
    <text evidence="8">Interacts with SYT6 and SYT8; the interaction is Ca(2+)-dependent.</text>
</comment>
<dbReference type="InterPro" id="IPR000727">
    <property type="entry name" value="T_SNARE_dom"/>
</dbReference>
<evidence type="ECO:0000313" key="15">
    <source>
        <dbReference type="EMBL" id="KYO39575.1"/>
    </source>
</evidence>
<evidence type="ECO:0000256" key="11">
    <source>
        <dbReference type="RuleBase" id="RU003858"/>
    </source>
</evidence>
<dbReference type="GO" id="GO:0048278">
    <property type="term" value="P:vesicle docking"/>
    <property type="evidence" value="ECO:0007669"/>
    <property type="project" value="TreeGrafter"/>
</dbReference>
<feature type="transmembrane region" description="Helical" evidence="13">
    <location>
        <begin position="315"/>
        <end position="336"/>
    </location>
</feature>
<dbReference type="CDD" id="cd00179">
    <property type="entry name" value="SynN"/>
    <property type="match status" value="1"/>
</dbReference>